<feature type="domain" description="HipA-like C-terminal" evidence="4">
    <location>
        <begin position="51"/>
        <end position="278"/>
    </location>
</feature>
<keyword evidence="6" id="KW-1185">Reference proteome</keyword>
<proteinExistence type="inferred from homology"/>
<evidence type="ECO:0000256" key="3">
    <source>
        <dbReference type="ARBA" id="ARBA00022777"/>
    </source>
</evidence>
<dbReference type="GO" id="GO:0004674">
    <property type="term" value="F:protein serine/threonine kinase activity"/>
    <property type="evidence" value="ECO:0007669"/>
    <property type="project" value="UniProtKB-EC"/>
</dbReference>
<comment type="caution">
    <text evidence="5">The sequence shown here is derived from an EMBL/GenBank/DDBJ whole genome shotgun (WGS) entry which is preliminary data.</text>
</comment>
<dbReference type="Proteomes" id="UP000539642">
    <property type="component" value="Unassembled WGS sequence"/>
</dbReference>
<dbReference type="PANTHER" id="PTHR37419">
    <property type="entry name" value="SERINE/THREONINE-PROTEIN KINASE TOXIN HIPA"/>
    <property type="match status" value="1"/>
</dbReference>
<dbReference type="Pfam" id="PF07804">
    <property type="entry name" value="HipA_C"/>
    <property type="match status" value="1"/>
</dbReference>
<dbReference type="PANTHER" id="PTHR37419:SF1">
    <property type="entry name" value="SERINE_THREONINE-PROTEIN KINASE TOXIN HIPA"/>
    <property type="match status" value="1"/>
</dbReference>
<gene>
    <name evidence="5" type="ORF">HNQ81_001247</name>
</gene>
<keyword evidence="2 5" id="KW-0808">Transferase</keyword>
<reference evidence="5 6" key="1">
    <citation type="submission" date="2020-08" db="EMBL/GenBank/DDBJ databases">
        <title>Genomic Encyclopedia of Type Strains, Phase IV (KMG-IV): sequencing the most valuable type-strain genomes for metagenomic binning, comparative biology and taxonomic classification.</title>
        <authorList>
            <person name="Goeker M."/>
        </authorList>
    </citation>
    <scope>NUCLEOTIDE SEQUENCE [LARGE SCALE GENOMIC DNA]</scope>
    <source>
        <strain evidence="5 6">DSM 28570</strain>
    </source>
</reference>
<evidence type="ECO:0000256" key="2">
    <source>
        <dbReference type="ARBA" id="ARBA00022679"/>
    </source>
</evidence>
<dbReference type="EMBL" id="JACHEO010000005">
    <property type="protein sequence ID" value="MBB5347526.1"/>
    <property type="molecule type" value="Genomic_DNA"/>
</dbReference>
<dbReference type="Gene3D" id="1.10.1070.20">
    <property type="match status" value="1"/>
</dbReference>
<evidence type="ECO:0000313" key="5">
    <source>
        <dbReference type="EMBL" id="MBB5347526.1"/>
    </source>
</evidence>
<dbReference type="RefSeq" id="WP_183349379.1">
    <property type="nucleotide sequence ID" value="NZ_JACHEO010000005.1"/>
</dbReference>
<name>A0A840URS4_9BACT</name>
<organism evidence="5 6">
    <name type="scientific">Desulfoprunum benzoelyticum</name>
    <dbReference type="NCBI Taxonomy" id="1506996"/>
    <lineage>
        <taxon>Bacteria</taxon>
        <taxon>Pseudomonadati</taxon>
        <taxon>Thermodesulfobacteriota</taxon>
        <taxon>Desulfobulbia</taxon>
        <taxon>Desulfobulbales</taxon>
        <taxon>Desulfobulbaceae</taxon>
        <taxon>Desulfoprunum</taxon>
    </lineage>
</organism>
<keyword evidence="3 5" id="KW-0418">Kinase</keyword>
<sequence length="308" mass="34965">MNRCPITYQLCTARYSEQGLKLLSRTLTTLHDLPLTTEQLRREAAARAAKMSIQGVQPKVGARLNVAAGRFEIVDVGGRYILKPQTAAYPEVPENEDLTMRMAAQAGIETPLHGLIYGIDGALTYFVRRFDRKGRKERIHVEDFAQLTGKSRATKYRSSMEQVVKVIDEFCTFPAIERLKLFRLVLFCFLVGNADMHLKNFSLIRHMDIITLSPAYDLLNTSIVLPGAQEELALPLNGKKNRLSRNDLLLYFGAERLHLPPRLMNTTLEEVHAARPAWEQLIAASFLSADARQRYQDLLYARLARIYS</sequence>
<dbReference type="InterPro" id="IPR052028">
    <property type="entry name" value="HipA_Ser/Thr_kinase"/>
</dbReference>
<accession>A0A840URS4</accession>
<evidence type="ECO:0000259" key="4">
    <source>
        <dbReference type="Pfam" id="PF07804"/>
    </source>
</evidence>
<evidence type="ECO:0000256" key="1">
    <source>
        <dbReference type="ARBA" id="ARBA00010164"/>
    </source>
</evidence>
<protein>
    <submittedName>
        <fullName evidence="5">Serine/threonine-protein kinase HipA</fullName>
        <ecNumber evidence="5">2.7.11.1</ecNumber>
    </submittedName>
</protein>
<comment type="similarity">
    <text evidence="1">Belongs to the HipA Ser/Thr kinase family.</text>
</comment>
<dbReference type="EC" id="2.7.11.1" evidence="5"/>
<dbReference type="InterPro" id="IPR012893">
    <property type="entry name" value="HipA-like_C"/>
</dbReference>
<dbReference type="GO" id="GO:0005829">
    <property type="term" value="C:cytosol"/>
    <property type="evidence" value="ECO:0007669"/>
    <property type="project" value="TreeGrafter"/>
</dbReference>
<evidence type="ECO:0000313" key="6">
    <source>
        <dbReference type="Proteomes" id="UP000539642"/>
    </source>
</evidence>
<dbReference type="AlphaFoldDB" id="A0A840URS4"/>